<dbReference type="AlphaFoldDB" id="A0A2A6B7H8"/>
<proteinExistence type="predicted"/>
<accession>A0A2A6B7H8</accession>
<protein>
    <submittedName>
        <fullName evidence="1">Uncharacterized protein</fullName>
    </submittedName>
</protein>
<name>A0A2A6B7H8_PRIPA</name>
<evidence type="ECO:0000313" key="2">
    <source>
        <dbReference type="Proteomes" id="UP000005239"/>
    </source>
</evidence>
<organism evidence="1 2">
    <name type="scientific">Pristionchus pacificus</name>
    <name type="common">Parasitic nematode worm</name>
    <dbReference type="NCBI Taxonomy" id="54126"/>
    <lineage>
        <taxon>Eukaryota</taxon>
        <taxon>Metazoa</taxon>
        <taxon>Ecdysozoa</taxon>
        <taxon>Nematoda</taxon>
        <taxon>Chromadorea</taxon>
        <taxon>Rhabditida</taxon>
        <taxon>Rhabditina</taxon>
        <taxon>Diplogasteromorpha</taxon>
        <taxon>Diplogasteroidea</taxon>
        <taxon>Neodiplogasteridae</taxon>
        <taxon>Pristionchus</taxon>
    </lineage>
</organism>
<accession>A0A8R1YSG5</accession>
<keyword evidence="2" id="KW-1185">Reference proteome</keyword>
<reference evidence="2" key="1">
    <citation type="journal article" date="2008" name="Nat. Genet.">
        <title>The Pristionchus pacificus genome provides a unique perspective on nematode lifestyle and parasitism.</title>
        <authorList>
            <person name="Dieterich C."/>
            <person name="Clifton S.W."/>
            <person name="Schuster L.N."/>
            <person name="Chinwalla A."/>
            <person name="Delehaunty K."/>
            <person name="Dinkelacker I."/>
            <person name="Fulton L."/>
            <person name="Fulton R."/>
            <person name="Godfrey J."/>
            <person name="Minx P."/>
            <person name="Mitreva M."/>
            <person name="Roeseler W."/>
            <person name="Tian H."/>
            <person name="Witte H."/>
            <person name="Yang S.P."/>
            <person name="Wilson R.K."/>
            <person name="Sommer R.J."/>
        </authorList>
    </citation>
    <scope>NUCLEOTIDE SEQUENCE [LARGE SCALE GENOMIC DNA]</scope>
    <source>
        <strain evidence="2">PS312</strain>
    </source>
</reference>
<dbReference type="EnsemblMetazoa" id="PPA35283.1">
    <property type="protein sequence ID" value="PPA35283.1"/>
    <property type="gene ID" value="WBGene00273652"/>
</dbReference>
<dbReference type="Proteomes" id="UP000005239">
    <property type="component" value="Unassembled WGS sequence"/>
</dbReference>
<gene>
    <name evidence="1" type="primary">WBGene00273652</name>
</gene>
<sequence>MRHFPINLKNATVDDLGAWMRFIRYEMIAHHVVCSFCALPHANYIILTENLLMDAFKLDDFS</sequence>
<evidence type="ECO:0000313" key="1">
    <source>
        <dbReference type="EnsemblMetazoa" id="PPA35283.1"/>
    </source>
</evidence>
<reference evidence="1" key="2">
    <citation type="submission" date="2022-06" db="UniProtKB">
        <authorList>
            <consortium name="EnsemblMetazoa"/>
        </authorList>
    </citation>
    <scope>IDENTIFICATION</scope>
    <source>
        <strain evidence="1">PS312</strain>
    </source>
</reference>